<dbReference type="Gene3D" id="3.50.50.60">
    <property type="entry name" value="FAD/NAD(P)-binding domain"/>
    <property type="match status" value="1"/>
</dbReference>
<accession>G7I1V8</accession>
<dbReference type="PANTHER" id="PTHR10961">
    <property type="entry name" value="PEROXISOMAL SARCOSINE OXIDASE"/>
    <property type="match status" value="1"/>
</dbReference>
<dbReference type="GO" id="GO:0008115">
    <property type="term" value="F:sarcosine oxidase activity"/>
    <property type="evidence" value="ECO:0007669"/>
    <property type="project" value="UniProtKB-EC"/>
</dbReference>
<dbReference type="PANTHER" id="PTHR10961:SF7">
    <property type="entry name" value="FAD DEPENDENT OXIDOREDUCTASE DOMAIN-CONTAINING PROTEIN"/>
    <property type="match status" value="1"/>
</dbReference>
<dbReference type="InterPro" id="IPR006076">
    <property type="entry name" value="FAD-dep_OxRdtase"/>
</dbReference>
<evidence type="ECO:0000259" key="5">
    <source>
        <dbReference type="Pfam" id="PF01266"/>
    </source>
</evidence>
<evidence type="ECO:0000256" key="4">
    <source>
        <dbReference type="ARBA" id="ARBA00023002"/>
    </source>
</evidence>
<dbReference type="SUPFAM" id="SSF54373">
    <property type="entry name" value="FAD-linked reductases, C-terminal domain"/>
    <property type="match status" value="1"/>
</dbReference>
<reference evidence="6 7" key="1">
    <citation type="journal article" date="2012" name="J. Bacteriol.">
        <title>Genome Sequence of Corynebacterium casei UCMA 3821, Isolated from a Smear-Ripened Cheese.</title>
        <authorList>
            <person name="Monnet C."/>
            <person name="Loux V."/>
            <person name="Bento P."/>
            <person name="Gibrat J.F."/>
            <person name="Straub C."/>
            <person name="Bonnarme P."/>
            <person name="Landaud S."/>
            <person name="Irlinger F."/>
        </authorList>
    </citation>
    <scope>NUCLEOTIDE SEQUENCE [LARGE SCALE GENOMIC DNA]</scope>
    <source>
        <strain evidence="6 7">UCMA 3821</strain>
    </source>
</reference>
<evidence type="ECO:0000313" key="7">
    <source>
        <dbReference type="Proteomes" id="UP000004840"/>
    </source>
</evidence>
<organism evidence="6 7">
    <name type="scientific">Corynebacterium casei UCMA 3821</name>
    <dbReference type="NCBI Taxonomy" id="1110505"/>
    <lineage>
        <taxon>Bacteria</taxon>
        <taxon>Bacillati</taxon>
        <taxon>Actinomycetota</taxon>
        <taxon>Actinomycetes</taxon>
        <taxon>Mycobacteriales</taxon>
        <taxon>Corynebacteriaceae</taxon>
        <taxon>Corynebacterium</taxon>
    </lineage>
</organism>
<dbReference type="AlphaFoldDB" id="G7I1V8"/>
<name>G7I1V8_9CORY</name>
<comment type="cofactor">
    <cofactor evidence="1">
        <name>FAD</name>
        <dbReference type="ChEBI" id="CHEBI:57692"/>
    </cofactor>
</comment>
<dbReference type="Proteomes" id="UP000004840">
    <property type="component" value="Unassembled WGS sequence"/>
</dbReference>
<feature type="domain" description="FAD dependent oxidoreductase" evidence="5">
    <location>
        <begin position="8"/>
        <end position="367"/>
    </location>
</feature>
<evidence type="ECO:0000256" key="3">
    <source>
        <dbReference type="ARBA" id="ARBA00022827"/>
    </source>
</evidence>
<sequence length="391" mass="42394">MAHDSTQYIIIGAGLFGTAAAWRLAQSGKDVIILERSIPATESGSSHGSARIFRYPYMNQPTTSLVKDARSQWNELEAITGKRLITPSGCLDTGSVRNPELLASILSFEGIEHELLDADAAKQRWPQLNFPGPVLWHPEAGVINAGETVAAMNNLAIQAGAHLRCGWEVESVARQGAGYRVTSTTGDIVEGEQVIVASGGWLPSLLGNLQLPQGFLERMPEIQVRQENAYHFHYRDTSDWGETPLGENTSWPCFISKEPEFQGYGLPGGGDAGFRGQKVAEYNGGRVIGHAGNQDGVVDAANRQRVIDFVKSSCPGLIPEPYAETTCIFTNIPDDRMIIDRAEGITIVSACSGQGAKFAPLIGSTIYELVTGDIQTPELFRAHPQRFLQEA</sequence>
<dbReference type="InterPro" id="IPR045170">
    <property type="entry name" value="MTOX"/>
</dbReference>
<dbReference type="EMBL" id="CAFW01000105">
    <property type="protein sequence ID" value="CCE56423.1"/>
    <property type="molecule type" value="Genomic_DNA"/>
</dbReference>
<dbReference type="SUPFAM" id="SSF51905">
    <property type="entry name" value="FAD/NAD(P)-binding domain"/>
    <property type="match status" value="1"/>
</dbReference>
<evidence type="ECO:0000256" key="2">
    <source>
        <dbReference type="ARBA" id="ARBA00022630"/>
    </source>
</evidence>
<dbReference type="Gene3D" id="3.30.9.10">
    <property type="entry name" value="D-Amino Acid Oxidase, subunit A, domain 2"/>
    <property type="match status" value="1"/>
</dbReference>
<protein>
    <submittedName>
        <fullName evidence="6">Putative monomeric sarcosine oxidase</fullName>
        <ecNumber evidence="6">1.5.3.1</ecNumber>
    </submittedName>
</protein>
<dbReference type="InterPro" id="IPR036188">
    <property type="entry name" value="FAD/NAD-bd_sf"/>
</dbReference>
<evidence type="ECO:0000313" key="6">
    <source>
        <dbReference type="EMBL" id="CCE56423.1"/>
    </source>
</evidence>
<dbReference type="Pfam" id="PF01266">
    <property type="entry name" value="DAO"/>
    <property type="match status" value="1"/>
</dbReference>
<proteinExistence type="predicted"/>
<keyword evidence="2" id="KW-0285">Flavoprotein</keyword>
<dbReference type="GO" id="GO:0050660">
    <property type="term" value="F:flavin adenine dinucleotide binding"/>
    <property type="evidence" value="ECO:0007669"/>
    <property type="project" value="InterPro"/>
</dbReference>
<comment type="caution">
    <text evidence="6">The sequence shown here is derived from an EMBL/GenBank/DDBJ whole genome shotgun (WGS) entry which is preliminary data.</text>
</comment>
<keyword evidence="3" id="KW-0274">FAD</keyword>
<keyword evidence="4 6" id="KW-0560">Oxidoreductase</keyword>
<dbReference type="RefSeq" id="WP_006823847.1">
    <property type="nucleotide sequence ID" value="NZ_CAFW01000105.1"/>
</dbReference>
<dbReference type="EC" id="1.5.3.1" evidence="6"/>
<evidence type="ECO:0000256" key="1">
    <source>
        <dbReference type="ARBA" id="ARBA00001974"/>
    </source>
</evidence>
<gene>
    <name evidence="6" type="ORF">CCAS_14915</name>
</gene>